<dbReference type="CDD" id="cd00088">
    <property type="entry name" value="HPT"/>
    <property type="match status" value="1"/>
</dbReference>
<dbReference type="InterPro" id="IPR002545">
    <property type="entry name" value="CheW-lke_dom"/>
</dbReference>
<dbReference type="InterPro" id="IPR036061">
    <property type="entry name" value="CheW-like_dom_sf"/>
</dbReference>
<evidence type="ECO:0000256" key="1">
    <source>
        <dbReference type="ARBA" id="ARBA00000085"/>
    </source>
</evidence>
<name>A1K5G3_AZOSB</name>
<organism evidence="17 18">
    <name type="scientific">Azoarcus sp. (strain BH72)</name>
    <dbReference type="NCBI Taxonomy" id="418699"/>
    <lineage>
        <taxon>Bacteria</taxon>
        <taxon>Pseudomonadati</taxon>
        <taxon>Pseudomonadota</taxon>
        <taxon>Betaproteobacteria</taxon>
        <taxon>Rhodocyclales</taxon>
        <taxon>Zoogloeaceae</taxon>
        <taxon>Azoarcus</taxon>
    </lineage>
</organism>
<comment type="function">
    <text evidence="11">Involved in the transmission of sensory signals from the chemoreceptors to the flagellar motors. CheA is autophosphorylated; it can transfer its phosphate group to either CheB or CheY.</text>
</comment>
<dbReference type="InterPro" id="IPR036097">
    <property type="entry name" value="HisK_dim/P_sf"/>
</dbReference>
<sequence>MAFDMSQFYQIFFEEAAEHLATIETVLLSIDAARPDPEKVAEIFRAAHSIKGSAATFGFDDLTGLTHEMESLLDDVRRGRRPLTQAMVQACLAAGDALHGLLAAHRGEGVADRAAAEAARQRLLQLKDAPDHDAAVTDPPAAAVPDATEWPLYRVRFVVARFLAGSDLLFGSMLEDLAALGDYELLEPDPAAPGTRCIRICSGESVDALRAAFERLAEPGSVEITAEQMAAANAAPALPEPQPPAVAAAGDEALFDVADDGSYGFFVPLETLPAAPFGTDDPPAAAVPDEADAQPAATARELPRSADSSIRVGVERVDRMMDLVGELVITQSMLLDAAAAIGPAAGERLLAGLALLQRHTRDLQQSVMAIRMVPVSMVFSRFPRLVHDLGMRLDKQIDLVLEGEHTELDKGLVEKLADPLTHLVRNCIDHGIEPAERRRAAGKPEAGRLRLAASHLGGHVLIEVEDDGAGLDRERLIARARAQGLPCSEDMSDEEAWQLIFLPGFSTAEQVTDLSGRGVGMDVVRRNIAALGGRVDIVSRAGRGTRFSVSVPLTLAILEGMQVAVGDEVFILPLDAIVESLQPERASVRSIGGAPRLIAVRGEYWPVVELGHFFAVPEAGRDWTRGIMVLVERNGSRAALFVDGLVGQQQVVIKPLETHFRRVPGVSSATLLGDGRVALILDVAALIGTARDSAAI</sequence>
<feature type="region of interest" description="Disordered" evidence="13">
    <location>
        <begin position="279"/>
        <end position="305"/>
    </location>
</feature>
<dbReference type="Gene3D" id="1.20.120.160">
    <property type="entry name" value="HPT domain"/>
    <property type="match status" value="1"/>
</dbReference>
<dbReference type="PRINTS" id="PR00344">
    <property type="entry name" value="BCTRLSENSOR"/>
</dbReference>
<dbReference type="Pfam" id="PF01627">
    <property type="entry name" value="Hpt"/>
    <property type="match status" value="1"/>
</dbReference>
<dbReference type="SMART" id="SM00073">
    <property type="entry name" value="HPT"/>
    <property type="match status" value="1"/>
</dbReference>
<dbReference type="InterPro" id="IPR051315">
    <property type="entry name" value="Bact_Chemotaxis_CheA"/>
</dbReference>
<evidence type="ECO:0000256" key="8">
    <source>
        <dbReference type="ARBA" id="ARBA00022777"/>
    </source>
</evidence>
<feature type="domain" description="Histidine kinase" evidence="14">
    <location>
        <begin position="347"/>
        <end position="555"/>
    </location>
</feature>
<evidence type="ECO:0000256" key="13">
    <source>
        <dbReference type="SAM" id="MobiDB-lite"/>
    </source>
</evidence>
<dbReference type="GO" id="GO:0000155">
    <property type="term" value="F:phosphorelay sensor kinase activity"/>
    <property type="evidence" value="ECO:0007669"/>
    <property type="project" value="InterPro"/>
</dbReference>
<dbReference type="Pfam" id="PF02518">
    <property type="entry name" value="HATPase_c"/>
    <property type="match status" value="1"/>
</dbReference>
<dbReference type="GO" id="GO:0005524">
    <property type="term" value="F:ATP binding"/>
    <property type="evidence" value="ECO:0007669"/>
    <property type="project" value="UniProtKB-KW"/>
</dbReference>
<keyword evidence="5 12" id="KW-0597">Phosphoprotein</keyword>
<dbReference type="CDD" id="cd16916">
    <property type="entry name" value="HATPase_CheA-like"/>
    <property type="match status" value="1"/>
</dbReference>
<protein>
    <recommendedName>
        <fullName evidence="3">Chemotaxis protein CheA</fullName>
        <ecNumber evidence="2">2.7.13.3</ecNumber>
    </recommendedName>
</protein>
<dbReference type="FunFam" id="3.30.565.10:FF:000016">
    <property type="entry name" value="Chemotaxis protein CheA, putative"/>
    <property type="match status" value="1"/>
</dbReference>
<dbReference type="CDD" id="cd00731">
    <property type="entry name" value="CheA_reg"/>
    <property type="match status" value="1"/>
</dbReference>
<evidence type="ECO:0000256" key="7">
    <source>
        <dbReference type="ARBA" id="ARBA00022741"/>
    </source>
</evidence>
<dbReference type="SUPFAM" id="SSF47226">
    <property type="entry name" value="Histidine-containing phosphotransfer domain, HPT domain"/>
    <property type="match status" value="1"/>
</dbReference>
<evidence type="ECO:0000259" key="14">
    <source>
        <dbReference type="PROSITE" id="PS50109"/>
    </source>
</evidence>
<dbReference type="eggNOG" id="COG0643">
    <property type="taxonomic scope" value="Bacteria"/>
</dbReference>
<feature type="domain" description="CheW-like" evidence="15">
    <location>
        <begin position="557"/>
        <end position="692"/>
    </location>
</feature>
<dbReference type="PROSITE" id="PS50851">
    <property type="entry name" value="CHEW"/>
    <property type="match status" value="1"/>
</dbReference>
<evidence type="ECO:0000256" key="2">
    <source>
        <dbReference type="ARBA" id="ARBA00012438"/>
    </source>
</evidence>
<dbReference type="EC" id="2.7.13.3" evidence="2"/>
<dbReference type="Pfam" id="PF01584">
    <property type="entry name" value="CheW"/>
    <property type="match status" value="1"/>
</dbReference>
<evidence type="ECO:0000256" key="3">
    <source>
        <dbReference type="ARBA" id="ARBA00021495"/>
    </source>
</evidence>
<evidence type="ECO:0000313" key="17">
    <source>
        <dbReference type="EMBL" id="CAL94068.1"/>
    </source>
</evidence>
<dbReference type="FunFam" id="2.30.30.40:FF:000048">
    <property type="entry name" value="Chemotaxis protein CheA, putative"/>
    <property type="match status" value="1"/>
</dbReference>
<dbReference type="SMART" id="SM00260">
    <property type="entry name" value="CheW"/>
    <property type="match status" value="1"/>
</dbReference>
<dbReference type="PROSITE" id="PS50109">
    <property type="entry name" value="HIS_KIN"/>
    <property type="match status" value="1"/>
</dbReference>
<dbReference type="SMART" id="SM01231">
    <property type="entry name" value="H-kinase_dim"/>
    <property type="match status" value="1"/>
</dbReference>
<dbReference type="SUPFAM" id="SSF50341">
    <property type="entry name" value="CheW-like"/>
    <property type="match status" value="1"/>
</dbReference>
<proteinExistence type="predicted"/>
<dbReference type="InterPro" id="IPR008207">
    <property type="entry name" value="Sig_transdc_His_kin_Hpt_dom"/>
</dbReference>
<dbReference type="GO" id="GO:0006935">
    <property type="term" value="P:chemotaxis"/>
    <property type="evidence" value="ECO:0007669"/>
    <property type="project" value="UniProtKB-KW"/>
</dbReference>
<dbReference type="RefSeq" id="WP_011765184.1">
    <property type="nucleotide sequence ID" value="NC_008702.1"/>
</dbReference>
<keyword evidence="18" id="KW-1185">Reference proteome</keyword>
<dbReference type="HOGENOM" id="CLU_000650_3_6_4"/>
<evidence type="ECO:0000256" key="11">
    <source>
        <dbReference type="ARBA" id="ARBA00035100"/>
    </source>
</evidence>
<dbReference type="PROSITE" id="PS50894">
    <property type="entry name" value="HPT"/>
    <property type="match status" value="1"/>
</dbReference>
<dbReference type="GO" id="GO:0005737">
    <property type="term" value="C:cytoplasm"/>
    <property type="evidence" value="ECO:0007669"/>
    <property type="project" value="InterPro"/>
</dbReference>
<dbReference type="KEGG" id="azo:azo1451"/>
<keyword evidence="10" id="KW-0902">Two-component regulatory system</keyword>
<feature type="compositionally biased region" description="Low complexity" evidence="13">
    <location>
        <begin position="280"/>
        <end position="297"/>
    </location>
</feature>
<reference evidence="17 18" key="1">
    <citation type="journal article" date="2006" name="Nat. Biotechnol.">
        <title>Complete genome of the mutualistic, N2-fixing grass endophyte Azoarcus sp. strain BH72.</title>
        <authorList>
            <person name="Krause A."/>
            <person name="Ramakumar A."/>
            <person name="Bartels D."/>
            <person name="Battistoni F."/>
            <person name="Bekel T."/>
            <person name="Boch J."/>
            <person name="Boehm M."/>
            <person name="Friedrich F."/>
            <person name="Hurek T."/>
            <person name="Krause L."/>
            <person name="Linke B."/>
            <person name="McHardy A.C."/>
            <person name="Sarkar A."/>
            <person name="Schneiker S."/>
            <person name="Syed A.A."/>
            <person name="Thauer R."/>
            <person name="Vorhoelter F.-J."/>
            <person name="Weidner S."/>
            <person name="Puehler A."/>
            <person name="Reinhold-Hurek B."/>
            <person name="Kaiser O."/>
            <person name="Goesmann A."/>
        </authorList>
    </citation>
    <scope>NUCLEOTIDE SEQUENCE [LARGE SCALE GENOMIC DNA]</scope>
    <source>
        <strain evidence="17 18">BH72</strain>
    </source>
</reference>
<gene>
    <name evidence="17" type="primary">cheA2</name>
    <name evidence="17" type="ordered locus">azo1451</name>
</gene>
<dbReference type="InterPro" id="IPR036890">
    <property type="entry name" value="HATPase_C_sf"/>
</dbReference>
<dbReference type="SMART" id="SM00387">
    <property type="entry name" value="HATPase_c"/>
    <property type="match status" value="1"/>
</dbReference>
<evidence type="ECO:0000256" key="4">
    <source>
        <dbReference type="ARBA" id="ARBA00022500"/>
    </source>
</evidence>
<evidence type="ECO:0000256" key="10">
    <source>
        <dbReference type="ARBA" id="ARBA00023012"/>
    </source>
</evidence>
<dbReference type="PANTHER" id="PTHR43395:SF10">
    <property type="entry name" value="CHEMOTAXIS PROTEIN CHEA"/>
    <property type="match status" value="1"/>
</dbReference>
<dbReference type="InterPro" id="IPR004358">
    <property type="entry name" value="Sig_transdc_His_kin-like_C"/>
</dbReference>
<accession>A1K5G3</accession>
<dbReference type="InterPro" id="IPR037006">
    <property type="entry name" value="CheA-like_homodim_sf"/>
</dbReference>
<dbReference type="Proteomes" id="UP000002588">
    <property type="component" value="Chromosome"/>
</dbReference>
<dbReference type="Pfam" id="PF02895">
    <property type="entry name" value="H-kinase_dim"/>
    <property type="match status" value="1"/>
</dbReference>
<dbReference type="InterPro" id="IPR004105">
    <property type="entry name" value="CheA-like_dim"/>
</dbReference>
<dbReference type="PANTHER" id="PTHR43395">
    <property type="entry name" value="SENSOR HISTIDINE KINASE CHEA"/>
    <property type="match status" value="1"/>
</dbReference>
<dbReference type="Gene3D" id="3.30.565.10">
    <property type="entry name" value="Histidine kinase-like ATPase, C-terminal domain"/>
    <property type="match status" value="1"/>
</dbReference>
<evidence type="ECO:0000256" key="9">
    <source>
        <dbReference type="ARBA" id="ARBA00022840"/>
    </source>
</evidence>
<keyword evidence="9" id="KW-0067">ATP-binding</keyword>
<dbReference type="Gene3D" id="2.30.30.40">
    <property type="entry name" value="SH3 Domains"/>
    <property type="match status" value="1"/>
</dbReference>
<feature type="domain" description="HPt" evidence="16">
    <location>
        <begin position="1"/>
        <end position="105"/>
    </location>
</feature>
<dbReference type="Gene3D" id="1.10.287.560">
    <property type="entry name" value="Histidine kinase CheA-like, homodimeric domain"/>
    <property type="match status" value="1"/>
</dbReference>
<dbReference type="SUPFAM" id="SSF47384">
    <property type="entry name" value="Homodimeric domain of signal transducing histidine kinase"/>
    <property type="match status" value="1"/>
</dbReference>
<comment type="catalytic activity">
    <reaction evidence="1">
        <text>ATP + protein L-histidine = ADP + protein N-phospho-L-histidine.</text>
        <dbReference type="EC" id="2.7.13.3"/>
    </reaction>
</comment>
<evidence type="ECO:0000256" key="5">
    <source>
        <dbReference type="ARBA" id="ARBA00022553"/>
    </source>
</evidence>
<dbReference type="AlphaFoldDB" id="A1K5G3"/>
<dbReference type="InterPro" id="IPR005467">
    <property type="entry name" value="His_kinase_dom"/>
</dbReference>
<dbReference type="SUPFAM" id="SSF55874">
    <property type="entry name" value="ATPase domain of HSP90 chaperone/DNA topoisomerase II/histidine kinase"/>
    <property type="match status" value="1"/>
</dbReference>
<keyword evidence="8" id="KW-0418">Kinase</keyword>
<dbReference type="InterPro" id="IPR036641">
    <property type="entry name" value="HPT_dom_sf"/>
</dbReference>
<keyword evidence="6 17" id="KW-0808">Transferase</keyword>
<evidence type="ECO:0000256" key="6">
    <source>
        <dbReference type="ARBA" id="ARBA00022679"/>
    </source>
</evidence>
<dbReference type="InterPro" id="IPR003594">
    <property type="entry name" value="HATPase_dom"/>
</dbReference>
<evidence type="ECO:0000259" key="16">
    <source>
        <dbReference type="PROSITE" id="PS50894"/>
    </source>
</evidence>
<feature type="modified residue" description="Phosphohistidine" evidence="12">
    <location>
        <position position="48"/>
    </location>
</feature>
<keyword evidence="4" id="KW-0145">Chemotaxis</keyword>
<evidence type="ECO:0000256" key="12">
    <source>
        <dbReference type="PROSITE-ProRule" id="PRU00110"/>
    </source>
</evidence>
<evidence type="ECO:0000259" key="15">
    <source>
        <dbReference type="PROSITE" id="PS50851"/>
    </source>
</evidence>
<evidence type="ECO:0000313" key="18">
    <source>
        <dbReference type="Proteomes" id="UP000002588"/>
    </source>
</evidence>
<dbReference type="STRING" id="62928.azo1451"/>
<dbReference type="EMBL" id="AM406670">
    <property type="protein sequence ID" value="CAL94068.1"/>
    <property type="molecule type" value="Genomic_DNA"/>
</dbReference>
<keyword evidence="7" id="KW-0547">Nucleotide-binding</keyword>